<sequence length="526" mass="58923">MMLISDCLLSVRQFLIAQLLTRWLPVGLSLAIAACHGISANESRSDSSSDLKKTTPHPNLKGVTLTVLSLTPGNGITEPIIDHAAQFEALTEVEIKIITAPFDLLYQEILNDFRRGIHNYDVVIIPPQWKADYVRYGYLQDLTKRVKTDSAIQWEDIAVFFREYHATYEGEVYAIPLDGEVLSLYYRSDILEQQGIIPPQTWDQYLDLARKMDGQDLNNDGEADYGSCLARTPQANSRMLWAVASSFLQTQGTQQGAFFDSDTMKPLVNNPAFIEALAIYKETATYGPKKPEDETLSVMEIRSLFLSGRCALTIDWGNLGTLAMKSDSPIKNQFGTAILPGSPKVLDRETGQFVTCNQSICPYSEEGINYAPYAALGGWVGTVNNDLPAKTLSAAYAFLSYMSQPEQSNLDVITSSTGFNPYRISQLTDRQSWIEAGMNKQLASQYLNAIYLSLNNPNIVLDLYIPQYEVYQQKILHPILMDVLNNEISLSEAILQIESSWEKKTDELGRESQRQAYCQSLKIECN</sequence>
<dbReference type="Pfam" id="PF01547">
    <property type="entry name" value="SBP_bac_1"/>
    <property type="match status" value="1"/>
</dbReference>
<dbReference type="AlphaFoldDB" id="U7QH82"/>
<dbReference type="SUPFAM" id="SSF53850">
    <property type="entry name" value="Periplasmic binding protein-like II"/>
    <property type="match status" value="1"/>
</dbReference>
<dbReference type="InterPro" id="IPR050490">
    <property type="entry name" value="Bact_solute-bd_prot1"/>
</dbReference>
<gene>
    <name evidence="1" type="ORF">M595_2780</name>
</gene>
<comment type="caution">
    <text evidence="1">The sequence shown here is derived from an EMBL/GenBank/DDBJ whole genome shotgun (WGS) entry which is preliminary data.</text>
</comment>
<keyword evidence="2" id="KW-1185">Reference proteome</keyword>
<dbReference type="PANTHER" id="PTHR43649">
    <property type="entry name" value="ARABINOSE-BINDING PROTEIN-RELATED"/>
    <property type="match status" value="1"/>
</dbReference>
<protein>
    <submittedName>
        <fullName evidence="1">Bacterial extracellular solute-binding family protein</fullName>
    </submittedName>
</protein>
<dbReference type="RefSeq" id="WP_023066591.1">
    <property type="nucleotide sequence ID" value="NZ_AUZM01000024.1"/>
</dbReference>
<dbReference type="InterPro" id="IPR006059">
    <property type="entry name" value="SBP"/>
</dbReference>
<evidence type="ECO:0000313" key="2">
    <source>
        <dbReference type="Proteomes" id="UP000017127"/>
    </source>
</evidence>
<dbReference type="EMBL" id="AUZM01000024">
    <property type="protein sequence ID" value="ERT07258.1"/>
    <property type="molecule type" value="Genomic_DNA"/>
</dbReference>
<proteinExistence type="predicted"/>
<reference evidence="1 2" key="1">
    <citation type="journal article" date="2013" name="Front. Microbiol.">
        <title>Comparative genomic analyses of the cyanobacterium, Lyngbya aestuarii BL J, a powerful hydrogen producer.</title>
        <authorList>
            <person name="Kothari A."/>
            <person name="Vaughn M."/>
            <person name="Garcia-Pichel F."/>
        </authorList>
    </citation>
    <scope>NUCLEOTIDE SEQUENCE [LARGE SCALE GENOMIC DNA]</scope>
    <source>
        <strain evidence="1 2">BL J</strain>
    </source>
</reference>
<dbReference type="PANTHER" id="PTHR43649:SF12">
    <property type="entry name" value="DIACETYLCHITOBIOSE BINDING PROTEIN DASA"/>
    <property type="match status" value="1"/>
</dbReference>
<accession>U7QH82</accession>
<evidence type="ECO:0000313" key="1">
    <source>
        <dbReference type="EMBL" id="ERT07258.1"/>
    </source>
</evidence>
<dbReference type="OrthoDB" id="9798191at2"/>
<dbReference type="Proteomes" id="UP000017127">
    <property type="component" value="Unassembled WGS sequence"/>
</dbReference>
<name>U7QH82_9CYAN</name>
<dbReference type="PATRIC" id="fig|1348334.3.peg.2692"/>
<dbReference type="Gene3D" id="3.40.190.10">
    <property type="entry name" value="Periplasmic binding protein-like II"/>
    <property type="match status" value="2"/>
</dbReference>
<organism evidence="1 2">
    <name type="scientific">Lyngbya aestuarii BL J</name>
    <dbReference type="NCBI Taxonomy" id="1348334"/>
    <lineage>
        <taxon>Bacteria</taxon>
        <taxon>Bacillati</taxon>
        <taxon>Cyanobacteriota</taxon>
        <taxon>Cyanophyceae</taxon>
        <taxon>Oscillatoriophycideae</taxon>
        <taxon>Oscillatoriales</taxon>
        <taxon>Microcoleaceae</taxon>
        <taxon>Lyngbya</taxon>
    </lineage>
</organism>